<evidence type="ECO:0000256" key="2">
    <source>
        <dbReference type="ARBA" id="ARBA00022679"/>
    </source>
</evidence>
<dbReference type="Proteomes" id="UP000095485">
    <property type="component" value="Unassembled WGS sequence"/>
</dbReference>
<dbReference type="PIRSF" id="PIRSF000538">
    <property type="entry name" value="GlpK"/>
    <property type="match status" value="1"/>
</dbReference>
<dbReference type="RefSeq" id="WP_055281926.1">
    <property type="nucleotide sequence ID" value="NZ_CZAY01000004.1"/>
</dbReference>
<dbReference type="OrthoDB" id="9761504at2"/>
<dbReference type="GeneID" id="96227977"/>
<reference evidence="9 10" key="1">
    <citation type="submission" date="2015-09" db="EMBL/GenBank/DDBJ databases">
        <authorList>
            <consortium name="Pathogen Informatics"/>
        </authorList>
    </citation>
    <scope>NUCLEOTIDE SEQUENCE [LARGE SCALE GENOMIC DNA]</scope>
    <source>
        <strain evidence="9 10">2789STDY5834914</strain>
    </source>
</reference>
<evidence type="ECO:0000313" key="9">
    <source>
        <dbReference type="EMBL" id="CUP21302.1"/>
    </source>
</evidence>
<evidence type="ECO:0000256" key="5">
    <source>
        <dbReference type="ARBA" id="ARBA00022840"/>
    </source>
</evidence>
<dbReference type="AlphaFoldDB" id="A0A174LAK9"/>
<sequence length="499" mass="56748">MENQNTHYVLAFDFGASSGRAILGALKDGKIEMKEIHRFSNDPVIVNGTMYWDTLRQFFEIKQGIVKAKKYGTIDSMGIDTWGVDFGLIDEHGALLENAVHYRDERTRGMDRKVFTKIPKSELYNITGNEFNYFNTIFQLNALKENRPWMLERANKFLFTPDLFNYFLTGEKKAEYTMATTSSLLDIRKREWSEEVIERIGLKKELFPELIASGSIVGPLKKEICEELGVNSMKVIAVASHDTQSASAAVPTQEKDFIFISCGTWSLYGTELDEPVIGEKSLEMNVSNEGGYGGKINFLKNLTGLWMVQESRRQWIREGNEYSFGELETQAKEVELFQNFVDANAEEFVSSGNMPRRIREYCKQTGQTVPETPGEIVCCINQSLAMKYRRELDKIQYCLNKKYDTIHMIGGGIQSKLLCQMTANATGCRVAAGPVEATAFGNIAVQMIALGQIKDIKEAREIIERSEATCYYEPQNTEEWSQAYARYCQVTKRQEEGLE</sequence>
<evidence type="ECO:0000259" key="8">
    <source>
        <dbReference type="Pfam" id="PF02782"/>
    </source>
</evidence>
<keyword evidence="3" id="KW-0547">Nucleotide-binding</keyword>
<dbReference type="InterPro" id="IPR043129">
    <property type="entry name" value="ATPase_NBD"/>
</dbReference>
<accession>A0A174LAK9</accession>
<dbReference type="Pfam" id="PF02782">
    <property type="entry name" value="FGGY_C"/>
    <property type="match status" value="1"/>
</dbReference>
<name>A0A174LAK9_9FIRM</name>
<dbReference type="GO" id="GO:0005524">
    <property type="term" value="F:ATP binding"/>
    <property type="evidence" value="ECO:0007669"/>
    <property type="project" value="UniProtKB-KW"/>
</dbReference>
<feature type="domain" description="Carbohydrate kinase FGGY N-terminal" evidence="7">
    <location>
        <begin position="8"/>
        <end position="246"/>
    </location>
</feature>
<dbReference type="CDD" id="cd07771">
    <property type="entry name" value="ASKHA_NBD_FGGY_RhaB-like"/>
    <property type="match status" value="1"/>
</dbReference>
<keyword evidence="4 9" id="KW-0418">Kinase</keyword>
<protein>
    <submittedName>
        <fullName evidence="9">Rhamnulokinase</fullName>
        <ecNumber evidence="9">2.7.1.5</ecNumber>
    </submittedName>
</protein>
<evidence type="ECO:0000313" key="10">
    <source>
        <dbReference type="Proteomes" id="UP000095485"/>
    </source>
</evidence>
<proteinExistence type="inferred from homology"/>
<dbReference type="InterPro" id="IPR050406">
    <property type="entry name" value="FGGY_Carb_Kinase"/>
</dbReference>
<dbReference type="EC" id="2.7.1.5" evidence="9"/>
<comment type="similarity">
    <text evidence="1">Belongs to the FGGY kinase family.</text>
</comment>
<dbReference type="InterPro" id="IPR000577">
    <property type="entry name" value="Carb_kinase_FGGY"/>
</dbReference>
<gene>
    <name evidence="9" type="primary">rhaB</name>
    <name evidence="9" type="ORF">ERS852526_00674</name>
</gene>
<dbReference type="Pfam" id="PF00370">
    <property type="entry name" value="FGGY_N"/>
    <property type="match status" value="1"/>
</dbReference>
<dbReference type="Gene3D" id="3.30.420.40">
    <property type="match status" value="2"/>
</dbReference>
<dbReference type="GO" id="GO:0019301">
    <property type="term" value="P:rhamnose catabolic process"/>
    <property type="evidence" value="ECO:0007669"/>
    <property type="project" value="InterPro"/>
</dbReference>
<dbReference type="SUPFAM" id="SSF53067">
    <property type="entry name" value="Actin-like ATPase domain"/>
    <property type="match status" value="2"/>
</dbReference>
<dbReference type="InterPro" id="IPR018485">
    <property type="entry name" value="FGGY_C"/>
</dbReference>
<dbReference type="PANTHER" id="PTHR43095">
    <property type="entry name" value="SUGAR KINASE"/>
    <property type="match status" value="1"/>
</dbReference>
<organism evidence="9 10">
    <name type="scientific">Dorea longicatena</name>
    <dbReference type="NCBI Taxonomy" id="88431"/>
    <lineage>
        <taxon>Bacteria</taxon>
        <taxon>Bacillati</taxon>
        <taxon>Bacillota</taxon>
        <taxon>Clostridia</taxon>
        <taxon>Lachnospirales</taxon>
        <taxon>Lachnospiraceae</taxon>
        <taxon>Dorea</taxon>
    </lineage>
</organism>
<evidence type="ECO:0000259" key="7">
    <source>
        <dbReference type="Pfam" id="PF00370"/>
    </source>
</evidence>
<evidence type="ECO:0000256" key="6">
    <source>
        <dbReference type="ARBA" id="ARBA00023308"/>
    </source>
</evidence>
<keyword evidence="5" id="KW-0067">ATP-binding</keyword>
<dbReference type="InterPro" id="IPR018484">
    <property type="entry name" value="FGGY_N"/>
</dbReference>
<evidence type="ECO:0000256" key="4">
    <source>
        <dbReference type="ARBA" id="ARBA00022777"/>
    </source>
</evidence>
<dbReference type="InterPro" id="IPR013449">
    <property type="entry name" value="Rhamnulokinase"/>
</dbReference>
<keyword evidence="6" id="KW-0684">Rhamnose metabolism</keyword>
<evidence type="ECO:0000256" key="1">
    <source>
        <dbReference type="ARBA" id="ARBA00009156"/>
    </source>
</evidence>
<feature type="domain" description="Carbohydrate kinase FGGY C-terminal" evidence="8">
    <location>
        <begin position="260"/>
        <end position="449"/>
    </location>
</feature>
<dbReference type="EMBL" id="CZAY01000004">
    <property type="protein sequence ID" value="CUP21302.1"/>
    <property type="molecule type" value="Genomic_DNA"/>
</dbReference>
<dbReference type="GO" id="GO:0008993">
    <property type="term" value="F:rhamnulokinase activity"/>
    <property type="evidence" value="ECO:0007669"/>
    <property type="project" value="UniProtKB-EC"/>
</dbReference>
<keyword evidence="2 9" id="KW-0808">Transferase</keyword>
<evidence type="ECO:0000256" key="3">
    <source>
        <dbReference type="ARBA" id="ARBA00022741"/>
    </source>
</evidence>